<dbReference type="InterPro" id="IPR047565">
    <property type="entry name" value="Alpha-macroglob_thiol-ester_cl"/>
</dbReference>
<keyword evidence="4" id="KW-0722">Serine protease inhibitor</keyword>
<dbReference type="InterPro" id="IPR002890">
    <property type="entry name" value="MG2"/>
</dbReference>
<dbReference type="GO" id="GO:0004867">
    <property type="term" value="F:serine-type endopeptidase inhibitor activity"/>
    <property type="evidence" value="ECO:0007669"/>
    <property type="project" value="UniProtKB-KW"/>
</dbReference>
<dbReference type="EMBL" id="VIAQ01000011">
    <property type="protein sequence ID" value="TQD26735.1"/>
    <property type="molecule type" value="Genomic_DNA"/>
</dbReference>
<dbReference type="GO" id="GO:0005615">
    <property type="term" value="C:extracellular space"/>
    <property type="evidence" value="ECO:0007669"/>
    <property type="project" value="InterPro"/>
</dbReference>
<dbReference type="Gene3D" id="6.20.50.160">
    <property type="match status" value="1"/>
</dbReference>
<dbReference type="SMART" id="SM01360">
    <property type="entry name" value="A2M"/>
    <property type="match status" value="1"/>
</dbReference>
<dbReference type="SUPFAM" id="SSF81296">
    <property type="entry name" value="E set domains"/>
    <property type="match status" value="1"/>
</dbReference>
<sequence length="1420" mass="154190">MNFTGKNKGSLILLVSLATIFAALISGCIGNNTDSVLPSNIAGPCGGQVSSMGDEFFILAPQTLFSGGESSVTMAAFSDNRSVERCVEYTLTDENDNEITLVQASTSESGNVVATFEVPDVEEGTYVLSAKPSGVDTEFTATVDVVKNNPLFIETDKPIYKPGQTIHGRVVSLNNNLVPVEQNVTIEITDAKGIKVFKEELRSNEYGVISFDLPLASELNLGTWKIIASSGSSSSNVDIQVDKYVLPKFDVSLETPQEWFLVSDEITGTVSANYFFGKEVDGDVLVEASRYVGEWEQYATFSGKLENGSIEFELPAVEYATGTYGAGGQASLMLNVTVTDTGNHSESTNKLLTITESSIVLQLIPESSTIKPGMPLQVLLVTKDPTGEPIDADVSVETRLRNESYEDTHEQYNLSTENGIAMLELDIPYNSTNLYISAYIDATNAWASESLNAAYSPSASFIHITQVSDGVPEVGDAISFHVYSTNPGTVFYDVFANGRTVYSATSDEADISIPVTPQMSPQAKVVAYMINPNSEVSVDVLPFDVEFSTQVDLSSLFSSESAEPGDNVTIDFDAGSRSMIGFSIVDESVYALSEGRLNLKQVFDELEKRFMEPQAESHPSWYSEGAYDTLYNEGMVVMASPGIDVPRSDEYDSAAVFDGREVAFDAVNFAGFMMDVEDEMVEEMPAMGMETIPTEEGGLDKSMADGGDLAEVQRVRQFFPETWVWMPELLTDDDGLARVDLNAPDSITTWRLHAVSTGSEGIGISESSLTVFQDFFVDPDLPYSVTRGEEFPVQVQVYNYLDTEQDVKLTLSNADWFRIIGDDIQTVTVDGNGVGYASFTISPTKVGKQIVEITGQTTERADAVRKDIIVEAEGATREIVDNGVLSNGSVELDATLPADIVPDSEKVLVSFTPSIVAQSISGVDDLLGMPYGCGEQNMMLFSTDVEVLRYLKATGQDNPEVRAKAEMYIITGYQRELTYRHSDGSFSAFGESDESGSLWLTSFVLSQFSGARDVTTIDEDILSDAADWIEFYQQEDGSWEQVGFVIHQDMMGGLSGTYALTAYTTLALGEYGSANPVVMAKAQQYLEDNLASQDDPYALAIGTLALQKLNSSMADEALTELLAISKQDDDGMYWGYGDGDIKLPYEYGGYGFIAPSSKNVETTAYATLALIEAKNPSATPALKWIAAQRNSNGGFSSTQDTVMAFRALMSAAASAGRDIDATVHVIADGTEVKSVEVNQQNFDVVQIIEIPDGTSKVELEMEGTGDLNYQLVRRFNVILPDVIEQNEIELDVEYDSTDVSVNDVVTVNAHIKYNGITGIDGTTSSSGMVIVDLAVPTGFSPVTSTLEATKASEDKITRYEIAGRKVIFYIDDMQADEELNFSMQVQALFPVKAVVSESKAYSYYNPEVVAEVKGMNVTVV</sequence>
<dbReference type="Pfam" id="PF01835">
    <property type="entry name" value="MG2"/>
    <property type="match status" value="1"/>
</dbReference>
<reference evidence="11 12" key="1">
    <citation type="submission" date="2019-06" db="EMBL/GenBank/DDBJ databases">
        <title>Draft genome sequence of Methanolobus vulcani B1d.</title>
        <authorList>
            <person name="Creighbaum A.J."/>
            <person name="Ticak T."/>
            <person name="Hariraju D."/>
            <person name="Arivett B.A."/>
            <person name="Ferguson D.J.Jr."/>
        </authorList>
    </citation>
    <scope>NUCLEOTIDE SEQUENCE [LARGE SCALE GENOMIC DNA]</scope>
    <source>
        <strain evidence="11 12">B1d</strain>
    </source>
</reference>
<protein>
    <submittedName>
        <fullName evidence="11">Alpha-2-macroglobulin</fullName>
    </submittedName>
</protein>
<dbReference type="InterPro" id="IPR041555">
    <property type="entry name" value="MG3"/>
</dbReference>
<evidence type="ECO:0000256" key="3">
    <source>
        <dbReference type="ARBA" id="ARBA00022729"/>
    </source>
</evidence>
<dbReference type="PANTHER" id="PTHR11412">
    <property type="entry name" value="MACROGLOBULIN / COMPLEMENT"/>
    <property type="match status" value="1"/>
</dbReference>
<dbReference type="SMART" id="SM01361">
    <property type="entry name" value="A2M_recep"/>
    <property type="match status" value="1"/>
</dbReference>
<dbReference type="InterPro" id="IPR001599">
    <property type="entry name" value="Macroglobln_a2"/>
</dbReference>
<dbReference type="InterPro" id="IPR019742">
    <property type="entry name" value="MacrogloblnA2_CS"/>
</dbReference>
<name>A0A7Z8KR61_9EURY</name>
<feature type="domain" description="Alpha-2-macroglobulin bait region" evidence="8">
    <location>
        <begin position="462"/>
        <end position="592"/>
    </location>
</feature>
<evidence type="ECO:0000313" key="12">
    <source>
        <dbReference type="Proteomes" id="UP000319335"/>
    </source>
</evidence>
<evidence type="ECO:0000259" key="8">
    <source>
        <dbReference type="SMART" id="SM01359"/>
    </source>
</evidence>
<dbReference type="InterPro" id="IPR011625">
    <property type="entry name" value="A2M_N_BRD"/>
</dbReference>
<gene>
    <name evidence="11" type="ORF">FKV42_04575</name>
</gene>
<accession>A0A7Z8KR61</accession>
<evidence type="ECO:0000313" key="11">
    <source>
        <dbReference type="EMBL" id="TQD26735.1"/>
    </source>
</evidence>
<evidence type="ECO:0000259" key="9">
    <source>
        <dbReference type="SMART" id="SM01360"/>
    </source>
</evidence>
<evidence type="ECO:0000256" key="2">
    <source>
        <dbReference type="ARBA" id="ARBA00022690"/>
    </source>
</evidence>
<keyword evidence="7" id="KW-0325">Glycoprotein</keyword>
<dbReference type="InterPro" id="IPR050473">
    <property type="entry name" value="A2M/Complement_sys"/>
</dbReference>
<feature type="domain" description="Alpha-macroglobulin receptor-binding" evidence="10">
    <location>
        <begin position="1326"/>
        <end position="1414"/>
    </location>
</feature>
<evidence type="ECO:0000256" key="5">
    <source>
        <dbReference type="ARBA" id="ARBA00022966"/>
    </source>
</evidence>
<evidence type="ECO:0000256" key="1">
    <source>
        <dbReference type="ARBA" id="ARBA00010952"/>
    </source>
</evidence>
<dbReference type="Gene3D" id="2.60.40.690">
    <property type="entry name" value="Alpha-macroglobulin, receptor-binding domain"/>
    <property type="match status" value="1"/>
</dbReference>
<evidence type="ECO:0000256" key="7">
    <source>
        <dbReference type="ARBA" id="ARBA00023180"/>
    </source>
</evidence>
<evidence type="ECO:0000256" key="6">
    <source>
        <dbReference type="ARBA" id="ARBA00023157"/>
    </source>
</evidence>
<dbReference type="Gene3D" id="2.60.120.1540">
    <property type="match status" value="1"/>
</dbReference>
<proteinExistence type="inferred from homology"/>
<keyword evidence="5" id="KW-0882">Thioester bond</keyword>
<evidence type="ECO:0000256" key="4">
    <source>
        <dbReference type="ARBA" id="ARBA00022900"/>
    </source>
</evidence>
<dbReference type="Gene3D" id="2.60.40.1940">
    <property type="match status" value="1"/>
</dbReference>
<keyword evidence="3" id="KW-0732">Signal</keyword>
<dbReference type="Gene3D" id="1.50.10.20">
    <property type="match status" value="1"/>
</dbReference>
<dbReference type="InterPro" id="IPR013783">
    <property type="entry name" value="Ig-like_fold"/>
</dbReference>
<comment type="caution">
    <text evidence="11">The sequence shown here is derived from an EMBL/GenBank/DDBJ whole genome shotgun (WGS) entry which is preliminary data.</text>
</comment>
<dbReference type="InterPro" id="IPR008930">
    <property type="entry name" value="Terpenoid_cyclase/PrenylTrfase"/>
</dbReference>
<dbReference type="Proteomes" id="UP000319335">
    <property type="component" value="Unassembled WGS sequence"/>
</dbReference>
<dbReference type="InterPro" id="IPR036595">
    <property type="entry name" value="A-macroglobulin_rcpt-bd_sf"/>
</dbReference>
<dbReference type="Pfam" id="PF07677">
    <property type="entry name" value="A2M_recep"/>
    <property type="match status" value="1"/>
</dbReference>
<dbReference type="PROSITE" id="PS51257">
    <property type="entry name" value="PROKAR_LIPOPROTEIN"/>
    <property type="match status" value="1"/>
</dbReference>
<dbReference type="SUPFAM" id="SSF48239">
    <property type="entry name" value="Terpenoid cyclases/Protein prenyltransferases"/>
    <property type="match status" value="1"/>
</dbReference>
<organism evidence="11 12">
    <name type="scientific">Methanolobus vulcani</name>
    <dbReference type="NCBI Taxonomy" id="38026"/>
    <lineage>
        <taxon>Archaea</taxon>
        <taxon>Methanobacteriati</taxon>
        <taxon>Methanobacteriota</taxon>
        <taxon>Stenosarchaea group</taxon>
        <taxon>Methanomicrobia</taxon>
        <taxon>Methanosarcinales</taxon>
        <taxon>Methanosarcinaceae</taxon>
        <taxon>Methanolobus</taxon>
    </lineage>
</organism>
<feature type="domain" description="Alpha-2-macroglobulin" evidence="9">
    <location>
        <begin position="722"/>
        <end position="811"/>
    </location>
</feature>
<comment type="similarity">
    <text evidence="1">Belongs to the protease inhibitor I39 (alpha-2-macroglobulin) family.</text>
</comment>
<dbReference type="CDD" id="cd02897">
    <property type="entry name" value="A2M_2"/>
    <property type="match status" value="1"/>
</dbReference>
<dbReference type="Gene3D" id="2.20.130.20">
    <property type="match status" value="1"/>
</dbReference>
<dbReference type="InterPro" id="IPR041813">
    <property type="entry name" value="A2M_TED"/>
</dbReference>
<keyword evidence="6" id="KW-1015">Disulfide bond</keyword>
<dbReference type="PANTHER" id="PTHR11412:SF136">
    <property type="entry name" value="CD109 ANTIGEN"/>
    <property type="match status" value="1"/>
</dbReference>
<keyword evidence="2" id="KW-0646">Protease inhibitor</keyword>
<dbReference type="Pfam" id="PF17791">
    <property type="entry name" value="MG3"/>
    <property type="match status" value="1"/>
</dbReference>
<dbReference type="SMART" id="SM01359">
    <property type="entry name" value="A2M_N_2"/>
    <property type="match status" value="1"/>
</dbReference>
<dbReference type="SUPFAM" id="SSF49410">
    <property type="entry name" value="Alpha-macroglobulin receptor domain"/>
    <property type="match status" value="1"/>
</dbReference>
<keyword evidence="12" id="KW-1185">Reference proteome</keyword>
<dbReference type="Pfam" id="PF07703">
    <property type="entry name" value="A2M_BRD"/>
    <property type="match status" value="1"/>
</dbReference>
<dbReference type="OrthoDB" id="141138at2157"/>
<dbReference type="InterPro" id="IPR011626">
    <property type="entry name" value="Alpha-macroglobulin_TED"/>
</dbReference>
<dbReference type="InterPro" id="IPR014756">
    <property type="entry name" value="Ig_E-set"/>
</dbReference>
<dbReference type="RefSeq" id="WP_154809075.1">
    <property type="nucleotide sequence ID" value="NZ_VIAQ01000011.1"/>
</dbReference>
<dbReference type="PROSITE" id="PS00477">
    <property type="entry name" value="ALPHA_2_MACROGLOBULIN"/>
    <property type="match status" value="1"/>
</dbReference>
<dbReference type="SMART" id="SM01419">
    <property type="entry name" value="Thiol-ester_cl"/>
    <property type="match status" value="1"/>
</dbReference>
<dbReference type="Gene3D" id="2.60.40.1930">
    <property type="match status" value="3"/>
</dbReference>
<dbReference type="Gene3D" id="2.60.40.10">
    <property type="entry name" value="Immunoglobulins"/>
    <property type="match status" value="2"/>
</dbReference>
<dbReference type="Pfam" id="PF07678">
    <property type="entry name" value="TED_complement"/>
    <property type="match status" value="1"/>
</dbReference>
<dbReference type="InterPro" id="IPR009048">
    <property type="entry name" value="A-macroglobulin_rcpt-bd"/>
</dbReference>
<dbReference type="Pfam" id="PF00207">
    <property type="entry name" value="A2M"/>
    <property type="match status" value="1"/>
</dbReference>
<evidence type="ECO:0000259" key="10">
    <source>
        <dbReference type="SMART" id="SM01361"/>
    </source>
</evidence>